<dbReference type="Proteomes" id="UP001428341">
    <property type="component" value="Unassembled WGS sequence"/>
</dbReference>
<reference evidence="1 2" key="1">
    <citation type="submission" date="2024-05" db="EMBL/GenBank/DDBJ databases">
        <title>Haplotype-resolved chromosome-level genome assembly of Huyou (Citrus changshanensis).</title>
        <authorList>
            <person name="Miao C."/>
            <person name="Chen W."/>
            <person name="Wu Y."/>
            <person name="Wang L."/>
            <person name="Zhao S."/>
            <person name="Grierson D."/>
            <person name="Xu C."/>
            <person name="Chen K."/>
        </authorList>
    </citation>
    <scope>NUCLEOTIDE SEQUENCE [LARGE SCALE GENOMIC DNA]</scope>
    <source>
        <strain evidence="1">01-14</strain>
        <tissue evidence="1">Leaf</tissue>
    </source>
</reference>
<gene>
    <name evidence="1" type="ORF">WN944_011643</name>
</gene>
<evidence type="ECO:0000313" key="1">
    <source>
        <dbReference type="EMBL" id="KAK9223201.1"/>
    </source>
</evidence>
<keyword evidence="2" id="KW-1185">Reference proteome</keyword>
<evidence type="ECO:0000313" key="2">
    <source>
        <dbReference type="Proteomes" id="UP001428341"/>
    </source>
</evidence>
<dbReference type="AlphaFoldDB" id="A0AAP0MTS8"/>
<comment type="caution">
    <text evidence="1">The sequence shown here is derived from an EMBL/GenBank/DDBJ whole genome shotgun (WGS) entry which is preliminary data.</text>
</comment>
<organism evidence="1 2">
    <name type="scientific">Citrus x changshan-huyou</name>
    <dbReference type="NCBI Taxonomy" id="2935761"/>
    <lineage>
        <taxon>Eukaryota</taxon>
        <taxon>Viridiplantae</taxon>
        <taxon>Streptophyta</taxon>
        <taxon>Embryophyta</taxon>
        <taxon>Tracheophyta</taxon>
        <taxon>Spermatophyta</taxon>
        <taxon>Magnoliopsida</taxon>
        <taxon>eudicotyledons</taxon>
        <taxon>Gunneridae</taxon>
        <taxon>Pentapetalae</taxon>
        <taxon>rosids</taxon>
        <taxon>malvids</taxon>
        <taxon>Sapindales</taxon>
        <taxon>Rutaceae</taxon>
        <taxon>Aurantioideae</taxon>
        <taxon>Citrus</taxon>
    </lineage>
</organism>
<protein>
    <submittedName>
        <fullName evidence="1">Uncharacterized protein</fullName>
    </submittedName>
</protein>
<name>A0AAP0MTS8_9ROSI</name>
<sequence length="144" mass="16330">MEMKVIGIEEILKRGFSLKWMESHCSLSLYGESGGKCGFDESIALTGLTQLSVLLKSEIGGRPGTRRAWLWNLHRIDNSMILWTNKTENYRSIEAFLRNYGSIGPKRYSYADIKKVTNSFNHELGQGGYGGVNKTSYLMAVMWH</sequence>
<accession>A0AAP0MTS8</accession>
<dbReference type="EMBL" id="JBCGBO010000002">
    <property type="protein sequence ID" value="KAK9223201.1"/>
    <property type="molecule type" value="Genomic_DNA"/>
</dbReference>
<proteinExistence type="predicted"/>